<dbReference type="PROSITE" id="PS51779">
    <property type="entry name" value="POTRA"/>
    <property type="match status" value="2"/>
</dbReference>
<evidence type="ECO:0000256" key="6">
    <source>
        <dbReference type="SAM" id="MobiDB-lite"/>
    </source>
</evidence>
<protein>
    <submittedName>
        <fullName evidence="9">BamA/TamA family outer membrane protein</fullName>
    </submittedName>
</protein>
<proteinExistence type="predicted"/>
<name>A0ABX7P2I7_9BACT</name>
<dbReference type="EMBL" id="CP071090">
    <property type="protein sequence ID" value="QSQ23873.1"/>
    <property type="molecule type" value="Genomic_DNA"/>
</dbReference>
<evidence type="ECO:0000256" key="4">
    <source>
        <dbReference type="ARBA" id="ARBA00023136"/>
    </source>
</evidence>
<feature type="domain" description="POTRA" evidence="8">
    <location>
        <begin position="541"/>
        <end position="615"/>
    </location>
</feature>
<sequence>MAWVLLLCVLVSGAAAAQDESWPEVVAVELHLPGGADAEGLAGLVAVRKGQTLAPGAVRHSLERLWATGRFTDVVARTVDVPGGVRLVFQLTPVARLARLRFAGNAVLSESQLIEASGLLEGGPLDGEELEGAVSAILQAYQRKGYDSAKVTVRQEPVTNGLDVLLTVEEGVPTRVRMVTFTGSPGFPLARLLEVLAMRPGEVFDRARLDEGLERLRTLLREAGHWRAQVGTPSVLVEGSAATVAVPLSAGPRYLVRFHGNRRFPATLLERVLAHDVAESLDDVVVGRLARRVEAFYRHRGFHDVHVRPREVLRQDGELAALAFDVEEGLPLRVTEVRFHGNKGMPSEQLRALLTERVRAGEPRPELDLRLLDDPLNAEGRLGPEQGELEPPPDPSTVYVEDAWLDAVDAMNELYREEGFLSSAVTFRGLTVDVVGHTAVADFDVEEGPRAFITKVRFEGMPANVPAEVTSLKPARGQLLQGQLSKGQPLSFERVEAARQELERALAKSGYIFGKVTNTTSVGEDEQAVTVVFHADPGPQVRVGKILVQGLTRTDPDLVLANLDVEEGKPVALEQLTEGQRRLARLGVFRQVDVSLADPTRREETKDVLVTVQERPRLDGEVSGGYFLVDGPRITLDTAYRNLDGQGLSLLARGKVNYAGWSAEALSADRRIACSQPGVDGRPAPGCDAELQGLSGLGGRGNLALAQPRLFFLLPLEVGARLDLIGERVHRPSYVSTRFAAAAALDWAAASWLNVSLSYEVENNRLRSRAGVLELLNRADQERLRYPFGDFTLHSLRPSATLDFRDDPANPRKGVVFISSAEFTRGLSVRPTDVAGNRVDGYPIDGVKLSGNLSGYIPLGRRASMALSARAGTIIPLEKDAQAIGSKLFYLGGSSSLRGFREDGVLPEDVRGALHQRLQDCRALITPAGCSAELKAVLAGQVPASQGGELFTLGKAELRLPALSALDLGLFFEAGNLWLDRTAFDVGRLRYAAGAGLRYVTPVGPLAFDVGFNLDPDETVNEATTQFHFSIGTF</sequence>
<feature type="domain" description="POTRA" evidence="8">
    <location>
        <begin position="95"/>
        <end position="171"/>
    </location>
</feature>
<dbReference type="Gene3D" id="2.40.160.50">
    <property type="entry name" value="membrane protein fhac: a member of the omp85/tpsb transporter family"/>
    <property type="match status" value="1"/>
</dbReference>
<dbReference type="InterPro" id="IPR000184">
    <property type="entry name" value="Bac_surfAg_D15"/>
</dbReference>
<dbReference type="Proteomes" id="UP000662747">
    <property type="component" value="Chromosome"/>
</dbReference>
<keyword evidence="5" id="KW-0998">Cell outer membrane</keyword>
<organism evidence="9 10">
    <name type="scientific">Pyxidicoccus parkwayensis</name>
    <dbReference type="NCBI Taxonomy" id="2813578"/>
    <lineage>
        <taxon>Bacteria</taxon>
        <taxon>Pseudomonadati</taxon>
        <taxon>Myxococcota</taxon>
        <taxon>Myxococcia</taxon>
        <taxon>Myxococcales</taxon>
        <taxon>Cystobacterineae</taxon>
        <taxon>Myxococcaceae</taxon>
        <taxon>Pyxidicoccus</taxon>
    </lineage>
</organism>
<keyword evidence="10" id="KW-1185">Reference proteome</keyword>
<evidence type="ECO:0000259" key="8">
    <source>
        <dbReference type="PROSITE" id="PS51779"/>
    </source>
</evidence>
<evidence type="ECO:0000313" key="9">
    <source>
        <dbReference type="EMBL" id="QSQ23873.1"/>
    </source>
</evidence>
<evidence type="ECO:0000256" key="5">
    <source>
        <dbReference type="ARBA" id="ARBA00023237"/>
    </source>
</evidence>
<dbReference type="Pfam" id="PF07244">
    <property type="entry name" value="POTRA"/>
    <property type="match status" value="4"/>
</dbReference>
<dbReference type="InterPro" id="IPR010827">
    <property type="entry name" value="BamA/TamA_POTRA"/>
</dbReference>
<dbReference type="Gene3D" id="3.10.20.310">
    <property type="entry name" value="membrane protein fhac"/>
    <property type="match status" value="6"/>
</dbReference>
<comment type="subcellular location">
    <subcellularLocation>
        <location evidence="1">Membrane</location>
    </subcellularLocation>
</comment>
<dbReference type="InterPro" id="IPR034746">
    <property type="entry name" value="POTRA"/>
</dbReference>
<dbReference type="PANTHER" id="PTHR12815:SF47">
    <property type="entry name" value="TRANSLOCATION AND ASSEMBLY MODULE SUBUNIT TAMA"/>
    <property type="match status" value="1"/>
</dbReference>
<keyword evidence="3 7" id="KW-0732">Signal</keyword>
<dbReference type="PANTHER" id="PTHR12815">
    <property type="entry name" value="SORTING AND ASSEMBLY MACHINERY SAMM50 PROTEIN FAMILY MEMBER"/>
    <property type="match status" value="1"/>
</dbReference>
<feature type="chain" id="PRO_5046916750" evidence="7">
    <location>
        <begin position="18"/>
        <end position="1034"/>
    </location>
</feature>
<evidence type="ECO:0000256" key="2">
    <source>
        <dbReference type="ARBA" id="ARBA00022692"/>
    </source>
</evidence>
<evidence type="ECO:0000256" key="7">
    <source>
        <dbReference type="SAM" id="SignalP"/>
    </source>
</evidence>
<gene>
    <name evidence="9" type="ORF">JY651_02495</name>
</gene>
<accession>A0ABX7P2I7</accession>
<evidence type="ECO:0000256" key="3">
    <source>
        <dbReference type="ARBA" id="ARBA00022729"/>
    </source>
</evidence>
<dbReference type="RefSeq" id="WP_206725444.1">
    <property type="nucleotide sequence ID" value="NZ_CP071090.1"/>
</dbReference>
<dbReference type="InterPro" id="IPR039910">
    <property type="entry name" value="D15-like"/>
</dbReference>
<keyword evidence="2" id="KW-0812">Transmembrane</keyword>
<evidence type="ECO:0000313" key="10">
    <source>
        <dbReference type="Proteomes" id="UP000662747"/>
    </source>
</evidence>
<feature type="region of interest" description="Disordered" evidence="6">
    <location>
        <begin position="371"/>
        <end position="396"/>
    </location>
</feature>
<dbReference type="Pfam" id="PF01103">
    <property type="entry name" value="Omp85"/>
    <property type="match status" value="1"/>
</dbReference>
<feature type="signal peptide" evidence="7">
    <location>
        <begin position="1"/>
        <end position="17"/>
    </location>
</feature>
<keyword evidence="4" id="KW-0472">Membrane</keyword>
<evidence type="ECO:0000256" key="1">
    <source>
        <dbReference type="ARBA" id="ARBA00004370"/>
    </source>
</evidence>
<reference evidence="9 10" key="1">
    <citation type="submission" date="2021-02" db="EMBL/GenBank/DDBJ databases">
        <title>De Novo genome assembly of isolated myxobacteria.</title>
        <authorList>
            <person name="Stevens D.C."/>
        </authorList>
    </citation>
    <scope>NUCLEOTIDE SEQUENCE [LARGE SCALE GENOMIC DNA]</scope>
    <source>
        <strain evidence="10">SCPEA02</strain>
    </source>
</reference>